<keyword evidence="8" id="KW-0100">Branched-chain amino acid biosynthesis</keyword>
<dbReference type="GO" id="GO:0050660">
    <property type="term" value="F:flavin adenine dinucleotide binding"/>
    <property type="evidence" value="ECO:0007669"/>
    <property type="project" value="TreeGrafter"/>
</dbReference>
<dbReference type="GO" id="GO:0003984">
    <property type="term" value="F:acetolactate synthase activity"/>
    <property type="evidence" value="ECO:0007669"/>
    <property type="project" value="UniProtKB-EC"/>
</dbReference>
<comment type="similarity">
    <text evidence="3 10">Belongs to the TPP enzyme family.</text>
</comment>
<dbReference type="PANTHER" id="PTHR18968:SF167">
    <property type="entry name" value="ACETOLACTATE SYNTHASE LARGE SUBUNIT ILVB2-RELATED"/>
    <property type="match status" value="1"/>
</dbReference>
<feature type="domain" description="Thiamine pyrophosphate enzyme TPP-binding" evidence="12">
    <location>
        <begin position="384"/>
        <end position="520"/>
    </location>
</feature>
<protein>
    <recommendedName>
        <fullName evidence="4">acetolactate synthase</fullName>
        <ecNumber evidence="4">2.2.1.6</ecNumber>
    </recommendedName>
</protein>
<dbReference type="GO" id="GO:0030976">
    <property type="term" value="F:thiamine pyrophosphate binding"/>
    <property type="evidence" value="ECO:0007669"/>
    <property type="project" value="InterPro"/>
</dbReference>
<dbReference type="Pfam" id="PF00205">
    <property type="entry name" value="TPP_enzyme_M"/>
    <property type="match status" value="1"/>
</dbReference>
<dbReference type="InterPro" id="IPR012000">
    <property type="entry name" value="Thiamin_PyroP_enz_cen_dom"/>
</dbReference>
<dbReference type="UniPathway" id="UPA00047">
    <property type="reaction ID" value="UER00055"/>
</dbReference>
<evidence type="ECO:0000259" key="13">
    <source>
        <dbReference type="Pfam" id="PF02776"/>
    </source>
</evidence>
<dbReference type="CDD" id="cd07035">
    <property type="entry name" value="TPP_PYR_POX_like"/>
    <property type="match status" value="1"/>
</dbReference>
<evidence type="ECO:0000259" key="11">
    <source>
        <dbReference type="Pfam" id="PF00205"/>
    </source>
</evidence>
<gene>
    <name evidence="14" type="primary">ilvB_1</name>
    <name evidence="14" type="ORF">NCTC10821_04744</name>
</gene>
<evidence type="ECO:0000259" key="12">
    <source>
        <dbReference type="Pfam" id="PF02775"/>
    </source>
</evidence>
<evidence type="ECO:0000256" key="8">
    <source>
        <dbReference type="ARBA" id="ARBA00023304"/>
    </source>
</evidence>
<feature type="domain" description="Thiamine pyrophosphate enzyme N-terminal TPP-binding" evidence="13">
    <location>
        <begin position="3"/>
        <end position="119"/>
    </location>
</feature>
<dbReference type="GO" id="GO:0009097">
    <property type="term" value="P:isoleucine biosynthetic process"/>
    <property type="evidence" value="ECO:0007669"/>
    <property type="project" value="UniProtKB-UniPathway"/>
</dbReference>
<keyword evidence="14" id="KW-0808">Transferase</keyword>
<evidence type="ECO:0000313" key="14">
    <source>
        <dbReference type="EMBL" id="STZ61195.1"/>
    </source>
</evidence>
<dbReference type="Gene3D" id="3.40.50.970">
    <property type="match status" value="2"/>
</dbReference>
<proteinExistence type="inferred from homology"/>
<evidence type="ECO:0000256" key="3">
    <source>
        <dbReference type="ARBA" id="ARBA00007812"/>
    </source>
</evidence>
<organism evidence="14 15">
    <name type="scientific">Mycolicibacterium tokaiense</name>
    <dbReference type="NCBI Taxonomy" id="39695"/>
    <lineage>
        <taxon>Bacteria</taxon>
        <taxon>Bacillati</taxon>
        <taxon>Actinomycetota</taxon>
        <taxon>Actinomycetes</taxon>
        <taxon>Mycobacteriales</taxon>
        <taxon>Mycobacteriaceae</taxon>
        <taxon>Mycolicibacterium</taxon>
    </lineage>
</organism>
<dbReference type="SUPFAM" id="SSF52467">
    <property type="entry name" value="DHS-like NAD/FAD-binding domain"/>
    <property type="match status" value="1"/>
</dbReference>
<sequence>MRNGGDVVVETLAALGVSHVFGIPGQHALGLFDAIRRSDLRFVSSRVENNSAFEADGYSRATGEVGVLFLSTGPGALTALGALQEAYASAVPLLVITSQVPRAGLGQRKGMLHQLDDQQRSALNVTKSTAVVRQAAEIPSLLADAWSLARSAPAGPTWVEIPQDVLLEPTHVPPVTSTNTSVAQRIPRAELVTEAAGLLSGAAHPVILAGGGVRRSPGAAEALVALAEKLDAPVVSTVGGKGAISFDHPLSAASWIEDRHTTDLLECADVLLAVGTSFGEVTSNYFTFTPRGTVIQIDAQARVLESNHPGLGIHADAAAALQALATAVSPGTRDGAAIAADLRKAVQQRLSEQSLDLEMELMGDLRAAVPPSTHTFWDMTIAGYWAWSAWDPRDGGFHSAQGAGGLGFAYPAALGAALGSGTRTVAVSGDGGAMYSIAELATARQHDADVTWLIVDDGGYGILREYMTDTFGQATATELSRPDFVALAESFGIPAVLATPETVGALVADTFTRPGPAVVVLPALLRMFATT</sequence>
<dbReference type="EMBL" id="UGQT01000001">
    <property type="protein sequence ID" value="STZ61195.1"/>
    <property type="molecule type" value="Genomic_DNA"/>
</dbReference>
<keyword evidence="15" id="KW-1185">Reference proteome</keyword>
<dbReference type="Pfam" id="PF02775">
    <property type="entry name" value="TPP_enzyme_C"/>
    <property type="match status" value="1"/>
</dbReference>
<dbReference type="GO" id="GO:0000287">
    <property type="term" value="F:magnesium ion binding"/>
    <property type="evidence" value="ECO:0007669"/>
    <property type="project" value="InterPro"/>
</dbReference>
<dbReference type="Gene3D" id="3.40.50.1220">
    <property type="entry name" value="TPP-binding domain"/>
    <property type="match status" value="1"/>
</dbReference>
<dbReference type="SUPFAM" id="SSF52518">
    <property type="entry name" value="Thiamin diphosphate-binding fold (THDP-binding)"/>
    <property type="match status" value="2"/>
</dbReference>
<evidence type="ECO:0000256" key="1">
    <source>
        <dbReference type="ARBA" id="ARBA00004974"/>
    </source>
</evidence>
<dbReference type="UniPathway" id="UPA00049">
    <property type="reaction ID" value="UER00059"/>
</dbReference>
<evidence type="ECO:0000256" key="2">
    <source>
        <dbReference type="ARBA" id="ARBA00005025"/>
    </source>
</evidence>
<evidence type="ECO:0000313" key="15">
    <source>
        <dbReference type="Proteomes" id="UP000254978"/>
    </source>
</evidence>
<evidence type="ECO:0000256" key="9">
    <source>
        <dbReference type="ARBA" id="ARBA00048670"/>
    </source>
</evidence>
<evidence type="ECO:0000256" key="7">
    <source>
        <dbReference type="ARBA" id="ARBA00023052"/>
    </source>
</evidence>
<dbReference type="InterPro" id="IPR029035">
    <property type="entry name" value="DHS-like_NAD/FAD-binding_dom"/>
</dbReference>
<keyword evidence="8" id="KW-0028">Amino-acid biosynthesis</keyword>
<dbReference type="RefSeq" id="WP_163907794.1">
    <property type="nucleotide sequence ID" value="NZ_AP022600.1"/>
</dbReference>
<evidence type="ECO:0000256" key="4">
    <source>
        <dbReference type="ARBA" id="ARBA00013145"/>
    </source>
</evidence>
<dbReference type="AlphaFoldDB" id="A0A378TN40"/>
<feature type="domain" description="Thiamine pyrophosphate enzyme central" evidence="11">
    <location>
        <begin position="192"/>
        <end position="324"/>
    </location>
</feature>
<name>A0A378TN40_9MYCO</name>
<dbReference type="InterPro" id="IPR012001">
    <property type="entry name" value="Thiamin_PyroP_enz_TPP-bd_dom"/>
</dbReference>
<dbReference type="Proteomes" id="UP000254978">
    <property type="component" value="Unassembled WGS sequence"/>
</dbReference>
<accession>A0A378TN40</accession>
<evidence type="ECO:0000256" key="5">
    <source>
        <dbReference type="ARBA" id="ARBA00022630"/>
    </source>
</evidence>
<dbReference type="InterPro" id="IPR029061">
    <property type="entry name" value="THDP-binding"/>
</dbReference>
<dbReference type="InterPro" id="IPR045229">
    <property type="entry name" value="TPP_enz"/>
</dbReference>
<dbReference type="PANTHER" id="PTHR18968">
    <property type="entry name" value="THIAMINE PYROPHOSPHATE ENZYMES"/>
    <property type="match status" value="1"/>
</dbReference>
<keyword evidence="6" id="KW-0274">FAD</keyword>
<dbReference type="EC" id="2.2.1.6" evidence="4"/>
<reference evidence="14 15" key="1">
    <citation type="submission" date="2018-06" db="EMBL/GenBank/DDBJ databases">
        <authorList>
            <consortium name="Pathogen Informatics"/>
            <person name="Doyle S."/>
        </authorList>
    </citation>
    <scope>NUCLEOTIDE SEQUENCE [LARGE SCALE GENOMIC DNA]</scope>
    <source>
        <strain evidence="14 15">NCTC10821</strain>
    </source>
</reference>
<comment type="pathway">
    <text evidence="2">Amino-acid biosynthesis; L-valine biosynthesis; L-valine from pyruvate: step 1/4.</text>
</comment>
<comment type="pathway">
    <text evidence="1">Amino-acid biosynthesis; L-isoleucine biosynthesis; L-isoleucine from 2-oxobutanoate: step 1/4.</text>
</comment>
<keyword evidence="7 10" id="KW-0786">Thiamine pyrophosphate</keyword>
<dbReference type="GO" id="GO:0005948">
    <property type="term" value="C:acetolactate synthase complex"/>
    <property type="evidence" value="ECO:0007669"/>
    <property type="project" value="TreeGrafter"/>
</dbReference>
<dbReference type="InterPro" id="IPR011766">
    <property type="entry name" value="TPP_enzyme_TPP-bd"/>
</dbReference>
<comment type="catalytic activity">
    <reaction evidence="9">
        <text>2 pyruvate + H(+) = (2S)-2-acetolactate + CO2</text>
        <dbReference type="Rhea" id="RHEA:25249"/>
        <dbReference type="ChEBI" id="CHEBI:15361"/>
        <dbReference type="ChEBI" id="CHEBI:15378"/>
        <dbReference type="ChEBI" id="CHEBI:16526"/>
        <dbReference type="ChEBI" id="CHEBI:58476"/>
        <dbReference type="EC" id="2.2.1.6"/>
    </reaction>
</comment>
<evidence type="ECO:0000256" key="6">
    <source>
        <dbReference type="ARBA" id="ARBA00022827"/>
    </source>
</evidence>
<dbReference type="GO" id="GO:0009099">
    <property type="term" value="P:L-valine biosynthetic process"/>
    <property type="evidence" value="ECO:0007669"/>
    <property type="project" value="UniProtKB-UniPathway"/>
</dbReference>
<dbReference type="Pfam" id="PF02776">
    <property type="entry name" value="TPP_enzyme_N"/>
    <property type="match status" value="1"/>
</dbReference>
<evidence type="ECO:0000256" key="10">
    <source>
        <dbReference type="RuleBase" id="RU362132"/>
    </source>
</evidence>
<keyword evidence="5" id="KW-0285">Flavoprotein</keyword>
<dbReference type="CDD" id="cd00568">
    <property type="entry name" value="TPP_enzymes"/>
    <property type="match status" value="1"/>
</dbReference>